<dbReference type="InterPro" id="IPR006565">
    <property type="entry name" value="BTP"/>
</dbReference>
<name>A0A9P8YBW1_9PEZI</name>
<dbReference type="GO" id="GO:0046982">
    <property type="term" value="F:protein heterodimerization activity"/>
    <property type="evidence" value="ECO:0007669"/>
    <property type="project" value="InterPro"/>
</dbReference>
<dbReference type="EMBL" id="JAGTJQ010000003">
    <property type="protein sequence ID" value="KAH7035095.1"/>
    <property type="molecule type" value="Genomic_DNA"/>
</dbReference>
<reference evidence="7" key="1">
    <citation type="journal article" date="2021" name="Nat. Commun.">
        <title>Genetic determinants of endophytism in the Arabidopsis root mycobiome.</title>
        <authorList>
            <person name="Mesny F."/>
            <person name="Miyauchi S."/>
            <person name="Thiergart T."/>
            <person name="Pickel B."/>
            <person name="Atanasova L."/>
            <person name="Karlsson M."/>
            <person name="Huettel B."/>
            <person name="Barry K.W."/>
            <person name="Haridas S."/>
            <person name="Chen C."/>
            <person name="Bauer D."/>
            <person name="Andreopoulos W."/>
            <person name="Pangilinan J."/>
            <person name="LaButti K."/>
            <person name="Riley R."/>
            <person name="Lipzen A."/>
            <person name="Clum A."/>
            <person name="Drula E."/>
            <person name="Henrissat B."/>
            <person name="Kohler A."/>
            <person name="Grigoriev I.V."/>
            <person name="Martin F.M."/>
            <person name="Hacquard S."/>
        </authorList>
    </citation>
    <scope>NUCLEOTIDE SEQUENCE</scope>
    <source>
        <strain evidence="7">MPI-CAGE-CH-0230</strain>
    </source>
</reference>
<comment type="subcellular location">
    <subcellularLocation>
        <location evidence="1">Nucleus</location>
    </subcellularLocation>
</comment>
<organism evidence="7 8">
    <name type="scientific">Microdochium trichocladiopsis</name>
    <dbReference type="NCBI Taxonomy" id="1682393"/>
    <lineage>
        <taxon>Eukaryota</taxon>
        <taxon>Fungi</taxon>
        <taxon>Dikarya</taxon>
        <taxon>Ascomycota</taxon>
        <taxon>Pezizomycotina</taxon>
        <taxon>Sordariomycetes</taxon>
        <taxon>Xylariomycetidae</taxon>
        <taxon>Xylariales</taxon>
        <taxon>Microdochiaceae</taxon>
        <taxon>Microdochium</taxon>
    </lineage>
</organism>
<dbReference type="GO" id="GO:0005634">
    <property type="term" value="C:nucleus"/>
    <property type="evidence" value="ECO:0007669"/>
    <property type="project" value="UniProtKB-SubCell"/>
</dbReference>
<feature type="compositionally biased region" description="Acidic residues" evidence="5">
    <location>
        <begin position="235"/>
        <end position="246"/>
    </location>
</feature>
<keyword evidence="3" id="KW-0804">Transcription</keyword>
<proteinExistence type="predicted"/>
<dbReference type="OrthoDB" id="5402929at2759"/>
<gene>
    <name evidence="7" type="ORF">B0I36DRAFT_87922</name>
</gene>
<dbReference type="Proteomes" id="UP000756346">
    <property type="component" value="Unassembled WGS sequence"/>
</dbReference>
<dbReference type="AlphaFoldDB" id="A0A9P8YBW1"/>
<comment type="caution">
    <text evidence="7">The sequence shown here is derived from an EMBL/GenBank/DDBJ whole genome shotgun (WGS) entry which is preliminary data.</text>
</comment>
<feature type="region of interest" description="Disordered" evidence="5">
    <location>
        <begin position="198"/>
        <end position="246"/>
    </location>
</feature>
<evidence type="ECO:0000313" key="7">
    <source>
        <dbReference type="EMBL" id="KAH7035095.1"/>
    </source>
</evidence>
<dbReference type="GeneID" id="70193047"/>
<sequence>MASLSALPSRPPSAAEIHHALLRPVILQILRAQGYYTSTPRTIDTLTELAGNYITAISKQVVFHAADNNPEALEPSIIDVRMALEDCGALPGSRPVDLDMLDGEEDTHGVDEFILWATGKKNQRIRKIAGLDTEANAPTGETGEEVEERATDYLSALKKKHNKTDQDSKYAGTILGKSIDHGEVPVEGGPLESLAAWEQMMRNKASSSAASDAGDDDDDDDRGSRAPSSGLSSLDEGDVEMYDMKD</sequence>
<evidence type="ECO:0000259" key="6">
    <source>
        <dbReference type="Pfam" id="PF07524"/>
    </source>
</evidence>
<accession>A0A9P8YBW1</accession>
<keyword evidence="4" id="KW-0539">Nucleus</keyword>
<protein>
    <recommendedName>
        <fullName evidence="6">Bromodomain associated domain-containing protein</fullName>
    </recommendedName>
</protein>
<evidence type="ECO:0000256" key="1">
    <source>
        <dbReference type="ARBA" id="ARBA00004123"/>
    </source>
</evidence>
<dbReference type="InterPro" id="IPR009072">
    <property type="entry name" value="Histone-fold"/>
</dbReference>
<dbReference type="CDD" id="cd00076">
    <property type="entry name" value="HFD_SF"/>
    <property type="match status" value="1"/>
</dbReference>
<evidence type="ECO:0000313" key="8">
    <source>
        <dbReference type="Proteomes" id="UP000756346"/>
    </source>
</evidence>
<dbReference type="Pfam" id="PF07524">
    <property type="entry name" value="Bromo_TP"/>
    <property type="match status" value="1"/>
</dbReference>
<dbReference type="RefSeq" id="XP_046015188.1">
    <property type="nucleotide sequence ID" value="XM_046163501.1"/>
</dbReference>
<evidence type="ECO:0000256" key="5">
    <source>
        <dbReference type="SAM" id="MobiDB-lite"/>
    </source>
</evidence>
<keyword evidence="2" id="KW-0805">Transcription regulation</keyword>
<feature type="domain" description="Bromodomain associated" evidence="6">
    <location>
        <begin position="16"/>
        <end position="88"/>
    </location>
</feature>
<evidence type="ECO:0000256" key="2">
    <source>
        <dbReference type="ARBA" id="ARBA00023015"/>
    </source>
</evidence>
<dbReference type="Gene3D" id="1.10.20.10">
    <property type="entry name" value="Histone, subunit A"/>
    <property type="match status" value="1"/>
</dbReference>
<evidence type="ECO:0000256" key="3">
    <source>
        <dbReference type="ARBA" id="ARBA00023163"/>
    </source>
</evidence>
<evidence type="ECO:0000256" key="4">
    <source>
        <dbReference type="ARBA" id="ARBA00023242"/>
    </source>
</evidence>
<keyword evidence="8" id="KW-1185">Reference proteome</keyword>